<dbReference type="NCBIfam" id="TIGR03103">
    <property type="entry name" value="trio_acet_GNAT"/>
    <property type="match status" value="1"/>
</dbReference>
<keyword evidence="1" id="KW-0547">Nucleotide-binding</keyword>
<dbReference type="CDD" id="cd04301">
    <property type="entry name" value="NAT_SF"/>
    <property type="match status" value="1"/>
</dbReference>
<dbReference type="InterPro" id="IPR017534">
    <property type="entry name" value="GNAT-acetyltransferase"/>
</dbReference>
<dbReference type="Pfam" id="PF08443">
    <property type="entry name" value="RimK"/>
    <property type="match status" value="1"/>
</dbReference>
<dbReference type="SUPFAM" id="SSF55729">
    <property type="entry name" value="Acyl-CoA N-acyltransferases (Nat)"/>
    <property type="match status" value="1"/>
</dbReference>
<organism evidence="5 6">
    <name type="scientific">Roseibium litorale</name>
    <dbReference type="NCBI Taxonomy" id="2803841"/>
    <lineage>
        <taxon>Bacteria</taxon>
        <taxon>Pseudomonadati</taxon>
        <taxon>Pseudomonadota</taxon>
        <taxon>Alphaproteobacteria</taxon>
        <taxon>Hyphomicrobiales</taxon>
        <taxon>Stappiaceae</taxon>
        <taxon>Roseibium</taxon>
    </lineage>
</organism>
<dbReference type="SUPFAM" id="SSF56059">
    <property type="entry name" value="Glutathione synthetase ATP-binding domain-like"/>
    <property type="match status" value="1"/>
</dbReference>
<evidence type="ECO:0000256" key="1">
    <source>
        <dbReference type="PROSITE-ProRule" id="PRU00409"/>
    </source>
</evidence>
<evidence type="ECO:0000259" key="3">
    <source>
        <dbReference type="PROSITE" id="PS50975"/>
    </source>
</evidence>
<evidence type="ECO:0000313" key="6">
    <source>
        <dbReference type="Proteomes" id="UP000632063"/>
    </source>
</evidence>
<evidence type="ECO:0000313" key="5">
    <source>
        <dbReference type="EMBL" id="MBD8890797.1"/>
    </source>
</evidence>
<dbReference type="Proteomes" id="UP000632063">
    <property type="component" value="Unassembled WGS sequence"/>
</dbReference>
<dbReference type="PANTHER" id="PTHR21621">
    <property type="entry name" value="RIBOSOMAL PROTEIN S6 MODIFICATION PROTEIN"/>
    <property type="match status" value="1"/>
</dbReference>
<dbReference type="PROSITE" id="PS50975">
    <property type="entry name" value="ATP_GRASP"/>
    <property type="match status" value="1"/>
</dbReference>
<feature type="domain" description="ATP-grasp" evidence="3">
    <location>
        <begin position="338"/>
        <end position="581"/>
    </location>
</feature>
<dbReference type="InterPro" id="IPR016181">
    <property type="entry name" value="Acyl_CoA_acyltransferase"/>
</dbReference>
<dbReference type="InterPro" id="IPR011761">
    <property type="entry name" value="ATP-grasp"/>
</dbReference>
<dbReference type="Gene3D" id="3.40.630.30">
    <property type="match status" value="1"/>
</dbReference>
<reference evidence="6" key="1">
    <citation type="submission" date="2020-09" db="EMBL/GenBank/DDBJ databases">
        <title>The genome sequence of strain Labrenzia suaedae 4C16A.</title>
        <authorList>
            <person name="Liu Y."/>
        </authorList>
    </citation>
    <scope>NUCLEOTIDE SEQUENCE [LARGE SCALE GENOMIC DNA]</scope>
    <source>
        <strain evidence="6">4C16A</strain>
    </source>
</reference>
<accession>A0ABR9CIY8</accession>
<dbReference type="InterPro" id="IPR013651">
    <property type="entry name" value="ATP-grasp_RimK-type"/>
</dbReference>
<dbReference type="InterPro" id="IPR000182">
    <property type="entry name" value="GNAT_dom"/>
</dbReference>
<reference evidence="5 6" key="2">
    <citation type="journal article" date="2021" name="Int. J. Syst. Evol. Microbiol.">
        <title>Roseibium litorale sp. nov., isolated from a tidal flat sediment and proposal for the reclassification of Labrenzia polysiphoniae as Roseibium polysiphoniae comb. nov.</title>
        <authorList>
            <person name="Liu Y."/>
            <person name="Pei T."/>
            <person name="Du J."/>
            <person name="Chao M."/>
            <person name="Deng M.R."/>
            <person name="Zhu H."/>
        </authorList>
    </citation>
    <scope>NUCLEOTIDE SEQUENCE [LARGE SCALE GENOMIC DNA]</scope>
    <source>
        <strain evidence="5 6">4C16A</strain>
    </source>
</reference>
<evidence type="ECO:0000256" key="2">
    <source>
        <dbReference type="SAM" id="MobiDB-lite"/>
    </source>
</evidence>
<dbReference type="Gene3D" id="3.30.470.20">
    <property type="entry name" value="ATP-grasp fold, B domain"/>
    <property type="match status" value="2"/>
</dbReference>
<keyword evidence="6" id="KW-1185">Reference proteome</keyword>
<feature type="compositionally biased region" description="Basic residues" evidence="2">
    <location>
        <begin position="9"/>
        <end position="19"/>
    </location>
</feature>
<evidence type="ECO:0000259" key="4">
    <source>
        <dbReference type="PROSITE" id="PS51186"/>
    </source>
</evidence>
<name>A0ABR9CIY8_9HYPH</name>
<dbReference type="EMBL" id="JACYXI010000002">
    <property type="protein sequence ID" value="MBD8890797.1"/>
    <property type="molecule type" value="Genomic_DNA"/>
</dbReference>
<proteinExistence type="predicted"/>
<dbReference type="RefSeq" id="WP_192146913.1">
    <property type="nucleotide sequence ID" value="NZ_JACYXI010000002.1"/>
</dbReference>
<protein>
    <submittedName>
        <fullName evidence="5">N-acetylglutaminylglutamine synthetase</fullName>
    </submittedName>
</protein>
<dbReference type="PANTHER" id="PTHR21621:SF0">
    <property type="entry name" value="BETA-CITRYLGLUTAMATE SYNTHASE B-RELATED"/>
    <property type="match status" value="1"/>
</dbReference>
<comment type="caution">
    <text evidence="5">The sequence shown here is derived from an EMBL/GenBank/DDBJ whole genome shotgun (WGS) entry which is preliminary data.</text>
</comment>
<feature type="domain" description="N-acetyltransferase" evidence="4">
    <location>
        <begin position="119"/>
        <end position="273"/>
    </location>
</feature>
<sequence length="594" mass="65777">MAQSETARPRRKAHGQRFQRMKDQALDLKGRTDAPAEQQNRFIDCGWGRLIFGHTFPEPSDLIDMLREEGPDRRDIAFYVRDPHVLLGQAPQELFLDPSHTFRLNLATYRPARSRRKGFTVRRLASRRDAEAINVLYASRKMVPVSPDFFWNGMDQREITMLVAEEDETGAIVGTAMGVNHNAATNSADQGSSLWCLAVSPQARFPGIGEALVRRLAEQYRGLGIPYLDLSVLHDNDLAIGLYEKLGFERVPVFTVKRKNTFNEALYAGPSVEERLNPYATIIVNEARRRGIRAEIMDADGGFFRLSYGGRSVRCRESLSEFTSGVAMSICDDKAATHRIVSKAGVNVPQQILAGDDEQLKAFLAQYSQVVVKPLRGEQGKGISIGISTFDELLNAIGIARTYSSDVLVEEFVEGNDLRLVVIDYKVVAAAIRKPAEVIGNGRATVQELIEVQSRRRSAATGGESNIPIDAETIRCLASAGCDLDTVLEQGRIIPVRKTANLHTGGTIHDVTGETNHALIEAAIRAARAIDIPVTGIDLMVKSPREAEYHFIEANERPGLANHEPQPTAERFVDFLFPLSVPQPVRDAISRRPL</sequence>
<keyword evidence="1" id="KW-0067">ATP-binding</keyword>
<dbReference type="Pfam" id="PF00583">
    <property type="entry name" value="Acetyltransf_1"/>
    <property type="match status" value="1"/>
</dbReference>
<feature type="region of interest" description="Disordered" evidence="2">
    <location>
        <begin position="1"/>
        <end position="20"/>
    </location>
</feature>
<gene>
    <name evidence="5" type="primary">ngg</name>
    <name evidence="5" type="ORF">IG616_04510</name>
</gene>
<dbReference type="PROSITE" id="PS51186">
    <property type="entry name" value="GNAT"/>
    <property type="match status" value="1"/>
</dbReference>